<feature type="transmembrane region" description="Helical" evidence="6">
    <location>
        <begin position="288"/>
        <end position="310"/>
    </location>
</feature>
<keyword evidence="2" id="KW-1003">Cell membrane</keyword>
<keyword evidence="5 6" id="KW-0472">Membrane</keyword>
<feature type="transmembrane region" description="Helical" evidence="6">
    <location>
        <begin position="12"/>
        <end position="33"/>
    </location>
</feature>
<comment type="caution">
    <text evidence="7">The sequence shown here is derived from an EMBL/GenBank/DDBJ whole genome shotgun (WGS) entry which is preliminary data.</text>
</comment>
<feature type="transmembrane region" description="Helical" evidence="6">
    <location>
        <begin position="230"/>
        <end position="255"/>
    </location>
</feature>
<gene>
    <name evidence="7" type="ORF">HKN21_06200</name>
</gene>
<evidence type="ECO:0000256" key="6">
    <source>
        <dbReference type="SAM" id="Phobius"/>
    </source>
</evidence>
<evidence type="ECO:0000256" key="3">
    <source>
        <dbReference type="ARBA" id="ARBA00022692"/>
    </source>
</evidence>
<dbReference type="AlphaFoldDB" id="A0A7Y2E8L7"/>
<organism evidence="7 8">
    <name type="scientific">Eiseniibacteriota bacterium</name>
    <dbReference type="NCBI Taxonomy" id="2212470"/>
    <lineage>
        <taxon>Bacteria</taxon>
        <taxon>Candidatus Eiseniibacteriota</taxon>
    </lineage>
</organism>
<feature type="transmembrane region" description="Helical" evidence="6">
    <location>
        <begin position="348"/>
        <end position="369"/>
    </location>
</feature>
<evidence type="ECO:0000256" key="2">
    <source>
        <dbReference type="ARBA" id="ARBA00022475"/>
    </source>
</evidence>
<feature type="transmembrane region" description="Helical" evidence="6">
    <location>
        <begin position="109"/>
        <end position="127"/>
    </location>
</feature>
<name>A0A7Y2E8L7_UNCEI</name>
<feature type="transmembrane region" description="Helical" evidence="6">
    <location>
        <begin position="79"/>
        <end position="97"/>
    </location>
</feature>
<dbReference type="Pfam" id="PF13440">
    <property type="entry name" value="Polysacc_synt_3"/>
    <property type="match status" value="1"/>
</dbReference>
<evidence type="ECO:0000313" key="7">
    <source>
        <dbReference type="EMBL" id="NNF06332.1"/>
    </source>
</evidence>
<protein>
    <submittedName>
        <fullName evidence="7">Oligosaccharide flippase family protein</fullName>
    </submittedName>
</protein>
<feature type="transmembrane region" description="Helical" evidence="6">
    <location>
        <begin position="45"/>
        <end position="67"/>
    </location>
</feature>
<dbReference type="PANTHER" id="PTHR30250:SF11">
    <property type="entry name" value="O-ANTIGEN TRANSPORTER-RELATED"/>
    <property type="match status" value="1"/>
</dbReference>
<dbReference type="InterPro" id="IPR050833">
    <property type="entry name" value="Poly_Biosynth_Transport"/>
</dbReference>
<feature type="transmembrane region" description="Helical" evidence="6">
    <location>
        <begin position="322"/>
        <end position="342"/>
    </location>
</feature>
<keyword evidence="4 6" id="KW-1133">Transmembrane helix</keyword>
<reference evidence="7 8" key="1">
    <citation type="submission" date="2020-03" db="EMBL/GenBank/DDBJ databases">
        <title>Metabolic flexibility allows generalist bacteria to become dominant in a frequently disturbed ecosystem.</title>
        <authorList>
            <person name="Chen Y.-J."/>
            <person name="Leung P.M."/>
            <person name="Bay S.K."/>
            <person name="Hugenholtz P."/>
            <person name="Kessler A.J."/>
            <person name="Shelley G."/>
            <person name="Waite D.W."/>
            <person name="Cook P.L."/>
            <person name="Greening C."/>
        </authorList>
    </citation>
    <scope>NUCLEOTIDE SEQUENCE [LARGE SCALE GENOMIC DNA]</scope>
    <source>
        <strain evidence="7">SS_bin_28</strain>
    </source>
</reference>
<dbReference type="PANTHER" id="PTHR30250">
    <property type="entry name" value="PST FAMILY PREDICTED COLANIC ACID TRANSPORTER"/>
    <property type="match status" value="1"/>
</dbReference>
<dbReference type="GO" id="GO:0005886">
    <property type="term" value="C:plasma membrane"/>
    <property type="evidence" value="ECO:0007669"/>
    <property type="project" value="UniProtKB-SubCell"/>
</dbReference>
<comment type="subcellular location">
    <subcellularLocation>
        <location evidence="1">Cell membrane</location>
        <topology evidence="1">Multi-pass membrane protein</topology>
    </subcellularLocation>
</comment>
<evidence type="ECO:0000313" key="8">
    <source>
        <dbReference type="Proteomes" id="UP000547674"/>
    </source>
</evidence>
<evidence type="ECO:0000256" key="5">
    <source>
        <dbReference type="ARBA" id="ARBA00023136"/>
    </source>
</evidence>
<dbReference type="EMBL" id="JABDJR010000234">
    <property type="protein sequence ID" value="NNF06332.1"/>
    <property type="molecule type" value="Genomic_DNA"/>
</dbReference>
<accession>A0A7Y2E8L7</accession>
<feature type="transmembrane region" description="Helical" evidence="6">
    <location>
        <begin position="376"/>
        <end position="397"/>
    </location>
</feature>
<dbReference type="Proteomes" id="UP000547674">
    <property type="component" value="Unassembled WGS sequence"/>
</dbReference>
<proteinExistence type="predicted"/>
<feature type="transmembrane region" description="Helical" evidence="6">
    <location>
        <begin position="173"/>
        <end position="195"/>
    </location>
</feature>
<evidence type="ECO:0000256" key="1">
    <source>
        <dbReference type="ARBA" id="ARBA00004651"/>
    </source>
</evidence>
<keyword evidence="3 6" id="KW-0812">Transmembrane</keyword>
<feature type="transmembrane region" description="Helical" evidence="6">
    <location>
        <begin position="148"/>
        <end position="167"/>
    </location>
</feature>
<evidence type="ECO:0000256" key="4">
    <source>
        <dbReference type="ARBA" id="ARBA00022989"/>
    </source>
</evidence>
<sequence>MDFKRHSTYLFMLRMMTLVSGAVTSMIVARTLGPEGKGVIDLVMLLPQFVSSLGSMGVQASAIYFAGRGFSHRNLVQTVFGLGLAFSALHILLVWIFKDEVAGVMRKGGEHKWVILSVAMIPFYLLWKYSDCLLQGMFRFGAYTSLQMASLIFRLVGVILFLLALGFGLAYGVWIYVLSALIPAVVSMVLSWVFSKRSEKKASTKEILKYGFQVHWGNLAQRGNLELDRFIINPLLGTAAVGLYGISVLMGQLAVQVSGAVSQVLFPKVAKEGKDALDDTCFLSRSSIAISVAGSAGLALVGWYLIRWVFGEEFAPSYKPMLWLLPGIVMSSMGMVLSQYLAGIGKPNLNSIASVIALLVNIPALLFLIPKYDISGAAIATTIAYTIQAGIIAFYFARETSKGPSAFMLATPADVARFWQLGMSLLKRRPGK</sequence>